<organism evidence="1 2">
    <name type="scientific">Pyropia yezoensis</name>
    <name type="common">Susabi-nori</name>
    <name type="synonym">Porphyra yezoensis</name>
    <dbReference type="NCBI Taxonomy" id="2788"/>
    <lineage>
        <taxon>Eukaryota</taxon>
        <taxon>Rhodophyta</taxon>
        <taxon>Bangiophyceae</taxon>
        <taxon>Bangiales</taxon>
        <taxon>Bangiaceae</taxon>
        <taxon>Pyropia</taxon>
    </lineage>
</organism>
<evidence type="ECO:0000313" key="1">
    <source>
        <dbReference type="EMBL" id="KAK1866964.1"/>
    </source>
</evidence>
<reference evidence="1" key="1">
    <citation type="submission" date="2019-11" db="EMBL/GenBank/DDBJ databases">
        <title>Nori genome reveals adaptations in red seaweeds to the harsh intertidal environment.</title>
        <authorList>
            <person name="Wang D."/>
            <person name="Mao Y."/>
        </authorList>
    </citation>
    <scope>NUCLEOTIDE SEQUENCE</scope>
    <source>
        <tissue evidence="1">Gametophyte</tissue>
    </source>
</reference>
<dbReference type="Proteomes" id="UP000798662">
    <property type="component" value="Chromosome 3"/>
</dbReference>
<comment type="caution">
    <text evidence="1">The sequence shown here is derived from an EMBL/GenBank/DDBJ whole genome shotgun (WGS) entry which is preliminary data.</text>
</comment>
<keyword evidence="2" id="KW-1185">Reference proteome</keyword>
<proteinExistence type="predicted"/>
<accession>A0ACC3CAJ4</accession>
<protein>
    <submittedName>
        <fullName evidence="1">Uncharacterized protein</fullName>
    </submittedName>
</protein>
<evidence type="ECO:0000313" key="2">
    <source>
        <dbReference type="Proteomes" id="UP000798662"/>
    </source>
</evidence>
<gene>
    <name evidence="1" type="ORF">I4F81_009476</name>
</gene>
<name>A0ACC3CAJ4_PYRYE</name>
<sequence>MVTCEGLLEQVTAPGTYSSGSFVAERGTFRDELREFFNATALDDPVQALADRGSATAGRLMGLKHGWASAGEQLATLSTLRAELHAAAAAADAADAQAAHLTDVDLEKYTVTLLAAVAGDMEGALDWAAALGAIAAAATCLALSRVTSPVTEATAVAAELGALAELPVVAAAAAAAPPRRCCACGRRWSGRCGSSKPSVAALPPSMPTASARWRRRLACWAPPRQFLQRQRSARTRRSTWPASRRWWGGPPGPHWASPRGTPSATGVLVARDTIGEVVRPASEAPVVAVVARSSGEEDVPGWVLGVVLGHDLPHLSHLGVRVRHVGVVVVSFGAFVGGDGSVGGLAGTRMFLAVDAGAGRVELTPAPAGAAGPDGTEALPAADAAAAAVLEEIGGVGVPAKTVMAIVDGTPAMGGAKAVVECQLRGPGGHERRRPVRLARGGPRRLGRRGCDRRAAGVGQPAVRPCRVVAGDGGGDARRGGHGGAGAGHCARGRVVFSLFPQPARGGGRRQVRTRPPRRTSSWPSA</sequence>
<dbReference type="EMBL" id="CM020620">
    <property type="protein sequence ID" value="KAK1866964.1"/>
    <property type="molecule type" value="Genomic_DNA"/>
</dbReference>